<keyword evidence="4" id="KW-1185">Reference proteome</keyword>
<evidence type="ECO:0000256" key="1">
    <source>
        <dbReference type="SAM" id="Phobius"/>
    </source>
</evidence>
<dbReference type="AlphaFoldDB" id="A0AAV5KE32"/>
<organism evidence="3 4">
    <name type="scientific">Rubroshorea leprosula</name>
    <dbReference type="NCBI Taxonomy" id="152421"/>
    <lineage>
        <taxon>Eukaryota</taxon>
        <taxon>Viridiplantae</taxon>
        <taxon>Streptophyta</taxon>
        <taxon>Embryophyta</taxon>
        <taxon>Tracheophyta</taxon>
        <taxon>Spermatophyta</taxon>
        <taxon>Magnoliopsida</taxon>
        <taxon>eudicotyledons</taxon>
        <taxon>Gunneridae</taxon>
        <taxon>Pentapetalae</taxon>
        <taxon>rosids</taxon>
        <taxon>malvids</taxon>
        <taxon>Malvales</taxon>
        <taxon>Dipterocarpaceae</taxon>
        <taxon>Rubroshorea</taxon>
    </lineage>
</organism>
<keyword evidence="2" id="KW-0732">Signal</keyword>
<keyword evidence="1" id="KW-1133">Transmembrane helix</keyword>
<keyword evidence="1" id="KW-0812">Transmembrane</keyword>
<feature type="chain" id="PRO_5043831579" evidence="2">
    <location>
        <begin position="24"/>
        <end position="67"/>
    </location>
</feature>
<proteinExistence type="predicted"/>
<dbReference type="EMBL" id="BPVZ01000061">
    <property type="protein sequence ID" value="GKV22805.1"/>
    <property type="molecule type" value="Genomic_DNA"/>
</dbReference>
<sequence>MASGIRATIFAACLAFFIMAAAAANAPAPSPIPVPTPGKSNGSMTFPSMAIGFLAFVVSIILTGDRV</sequence>
<gene>
    <name evidence="3" type="ORF">SLEP1_g32630</name>
</gene>
<feature type="signal peptide" evidence="2">
    <location>
        <begin position="1"/>
        <end position="23"/>
    </location>
</feature>
<accession>A0AAV5KE32</accession>
<reference evidence="3 4" key="1">
    <citation type="journal article" date="2021" name="Commun. Biol.">
        <title>The genome of Shorea leprosula (Dipterocarpaceae) highlights the ecological relevance of drought in aseasonal tropical rainforests.</title>
        <authorList>
            <person name="Ng K.K.S."/>
            <person name="Kobayashi M.J."/>
            <person name="Fawcett J.A."/>
            <person name="Hatakeyama M."/>
            <person name="Paape T."/>
            <person name="Ng C.H."/>
            <person name="Ang C.C."/>
            <person name="Tnah L.H."/>
            <person name="Lee C.T."/>
            <person name="Nishiyama T."/>
            <person name="Sese J."/>
            <person name="O'Brien M.J."/>
            <person name="Copetti D."/>
            <person name="Mohd Noor M.I."/>
            <person name="Ong R.C."/>
            <person name="Putra M."/>
            <person name="Sireger I.Z."/>
            <person name="Indrioko S."/>
            <person name="Kosugi Y."/>
            <person name="Izuno A."/>
            <person name="Isagi Y."/>
            <person name="Lee S.L."/>
            <person name="Shimizu K.K."/>
        </authorList>
    </citation>
    <scope>NUCLEOTIDE SEQUENCE [LARGE SCALE GENOMIC DNA]</scope>
    <source>
        <strain evidence="3">214</strain>
    </source>
</reference>
<evidence type="ECO:0000313" key="4">
    <source>
        <dbReference type="Proteomes" id="UP001054252"/>
    </source>
</evidence>
<protein>
    <submittedName>
        <fullName evidence="3">Uncharacterized protein</fullName>
    </submittedName>
</protein>
<name>A0AAV5KE32_9ROSI</name>
<keyword evidence="1" id="KW-0472">Membrane</keyword>
<evidence type="ECO:0000313" key="3">
    <source>
        <dbReference type="EMBL" id="GKV22805.1"/>
    </source>
</evidence>
<evidence type="ECO:0000256" key="2">
    <source>
        <dbReference type="SAM" id="SignalP"/>
    </source>
</evidence>
<comment type="caution">
    <text evidence="3">The sequence shown here is derived from an EMBL/GenBank/DDBJ whole genome shotgun (WGS) entry which is preliminary data.</text>
</comment>
<dbReference type="Proteomes" id="UP001054252">
    <property type="component" value="Unassembled WGS sequence"/>
</dbReference>
<feature type="transmembrane region" description="Helical" evidence="1">
    <location>
        <begin position="46"/>
        <end position="64"/>
    </location>
</feature>